<evidence type="ECO:0000313" key="3">
    <source>
        <dbReference type="EMBL" id="OAA40003.1"/>
    </source>
</evidence>
<dbReference type="AlphaFoldDB" id="A0A167BFY8"/>
<dbReference type="InterPro" id="IPR024370">
    <property type="entry name" value="PBP_domain"/>
</dbReference>
<dbReference type="InterPro" id="IPR052738">
    <property type="entry name" value="ABC-Tungstate_binding"/>
</dbReference>
<dbReference type="Pfam" id="PF12849">
    <property type="entry name" value="PBP_like_2"/>
    <property type="match status" value="1"/>
</dbReference>
<evidence type="ECO:0000259" key="2">
    <source>
        <dbReference type="Pfam" id="PF12849"/>
    </source>
</evidence>
<dbReference type="STRING" id="1081105.A0A167BFY8"/>
<dbReference type="SUPFAM" id="SSF53850">
    <property type="entry name" value="Periplasmic binding protein-like II"/>
    <property type="match status" value="1"/>
</dbReference>
<reference evidence="3 4" key="1">
    <citation type="journal article" date="2016" name="Genome Biol. Evol.">
        <title>Divergent and convergent evolution of fungal pathogenicity.</title>
        <authorList>
            <person name="Shang Y."/>
            <person name="Xiao G."/>
            <person name="Zheng P."/>
            <person name="Cen K."/>
            <person name="Zhan S."/>
            <person name="Wang C."/>
        </authorList>
    </citation>
    <scope>NUCLEOTIDE SEQUENCE [LARGE SCALE GENOMIC DNA]</scope>
    <source>
        <strain evidence="3 4">RCEF 4871</strain>
    </source>
</reference>
<comment type="caution">
    <text evidence="3">The sequence shown here is derived from an EMBL/GenBank/DDBJ whole genome shotgun (WGS) entry which is preliminary data.</text>
</comment>
<organism evidence="3 4">
    <name type="scientific">Metarhizium rileyi (strain RCEF 4871)</name>
    <name type="common">Nomuraea rileyi</name>
    <dbReference type="NCBI Taxonomy" id="1649241"/>
    <lineage>
        <taxon>Eukaryota</taxon>
        <taxon>Fungi</taxon>
        <taxon>Dikarya</taxon>
        <taxon>Ascomycota</taxon>
        <taxon>Pezizomycotina</taxon>
        <taxon>Sordariomycetes</taxon>
        <taxon>Hypocreomycetidae</taxon>
        <taxon>Hypocreales</taxon>
        <taxon>Clavicipitaceae</taxon>
        <taxon>Metarhizium</taxon>
    </lineage>
</organism>
<dbReference type="Proteomes" id="UP000243498">
    <property type="component" value="Unassembled WGS sequence"/>
</dbReference>
<gene>
    <name evidence="3" type="ORF">NOR_05997</name>
</gene>
<feature type="domain" description="PBP" evidence="2">
    <location>
        <begin position="39"/>
        <end position="280"/>
    </location>
</feature>
<dbReference type="OrthoDB" id="10260248at2759"/>
<dbReference type="Gene3D" id="3.40.190.10">
    <property type="entry name" value="Periplasmic binding protein-like II"/>
    <property type="match status" value="2"/>
</dbReference>
<dbReference type="PANTHER" id="PTHR37945">
    <property type="entry name" value="EXTRACELLULAR TUNGSTATE BINDING PROTEIN"/>
    <property type="match status" value="1"/>
</dbReference>
<dbReference type="OMA" id="EVMYNDF"/>
<feature type="chain" id="PRO_5007884187" description="PBP domain-containing protein" evidence="1">
    <location>
        <begin position="19"/>
        <end position="300"/>
    </location>
</feature>
<keyword evidence="1" id="KW-0732">Signal</keyword>
<feature type="signal peptide" evidence="1">
    <location>
        <begin position="1"/>
        <end position="18"/>
    </location>
</feature>
<accession>A0A167BFY8</accession>
<dbReference type="PROSITE" id="PS51257">
    <property type="entry name" value="PROKAR_LIPOPROTEIN"/>
    <property type="match status" value="1"/>
</dbReference>
<sequence length="300" mass="32244">MLNIKSLLISGLVASCSAISPTAIYDGGFSNDTGSRVELRIGNGGAGQSGLIRVLSDAFIRHAVARGAPHFHIEWYISDTTSSIKFLSSGDIDVGITYSPPAEDLAIKEGIAVAPSHYIFRDHFLLAGPKANPARLSPDSDNIGTMLAKISRLAETEQTSPPVRFLSRFDKSATNIKESGLWAAIGQVPWATAYSTWYHQFIAFPIRALTTAILLQEYTITDRGTLLSLSANLRNDVVVYKAGSDDADDPLLNPAHLLVGEKARNMAMALAFAEWATSSEGQDVIKGFEKNGEVLYSGAP</sequence>
<name>A0A167BFY8_METRR</name>
<evidence type="ECO:0000313" key="4">
    <source>
        <dbReference type="Proteomes" id="UP000243498"/>
    </source>
</evidence>
<keyword evidence="4" id="KW-1185">Reference proteome</keyword>
<evidence type="ECO:0000256" key="1">
    <source>
        <dbReference type="SAM" id="SignalP"/>
    </source>
</evidence>
<dbReference type="EMBL" id="AZHC01000020">
    <property type="protein sequence ID" value="OAA40003.1"/>
    <property type="molecule type" value="Genomic_DNA"/>
</dbReference>
<dbReference type="PANTHER" id="PTHR37945:SF1">
    <property type="entry name" value="EXTRACELLULAR TUNGSTATE BINDING PROTEIN"/>
    <property type="match status" value="1"/>
</dbReference>
<proteinExistence type="predicted"/>
<protein>
    <recommendedName>
        <fullName evidence="2">PBP domain-containing protein</fullName>
    </recommendedName>
</protein>